<organism evidence="7 8">
    <name type="scientific">Eubacterium aggregans</name>
    <dbReference type="NCBI Taxonomy" id="81409"/>
    <lineage>
        <taxon>Bacteria</taxon>
        <taxon>Bacillati</taxon>
        <taxon>Bacillota</taxon>
        <taxon>Clostridia</taxon>
        <taxon>Eubacteriales</taxon>
        <taxon>Eubacteriaceae</taxon>
        <taxon>Eubacterium</taxon>
    </lineage>
</organism>
<reference evidence="7 8" key="1">
    <citation type="submission" date="2016-10" db="EMBL/GenBank/DDBJ databases">
        <authorList>
            <person name="de Groot N.N."/>
        </authorList>
    </citation>
    <scope>NUCLEOTIDE SEQUENCE [LARGE SCALE GENOMIC DNA]</scope>
    <source>
        <strain evidence="7 8">SR12</strain>
    </source>
</reference>
<dbReference type="InterPro" id="IPR018485">
    <property type="entry name" value="FGGY_C"/>
</dbReference>
<proteinExistence type="inferred from homology"/>
<dbReference type="EMBL" id="FNRK01000009">
    <property type="protein sequence ID" value="SEA40950.1"/>
    <property type="molecule type" value="Genomic_DNA"/>
</dbReference>
<dbReference type="Gene3D" id="3.30.420.40">
    <property type="match status" value="2"/>
</dbReference>
<protein>
    <submittedName>
        <fullName evidence="7">Xylulokinase</fullName>
    </submittedName>
</protein>
<evidence type="ECO:0000256" key="4">
    <source>
        <dbReference type="RuleBase" id="RU003733"/>
    </source>
</evidence>
<keyword evidence="3 4" id="KW-0418">Kinase</keyword>
<dbReference type="InterPro" id="IPR050406">
    <property type="entry name" value="FGGY_Carb_Kinase"/>
</dbReference>
<dbReference type="Pfam" id="PF00370">
    <property type="entry name" value="FGGY_N"/>
    <property type="match status" value="1"/>
</dbReference>
<dbReference type="PANTHER" id="PTHR43095:SF3">
    <property type="entry name" value="L-XYLULOSE_3-KETO-L-GULONATE KINASE"/>
    <property type="match status" value="1"/>
</dbReference>
<dbReference type="Pfam" id="PF02782">
    <property type="entry name" value="FGGY_C"/>
    <property type="match status" value="1"/>
</dbReference>
<dbReference type="InterPro" id="IPR043129">
    <property type="entry name" value="ATPase_NBD"/>
</dbReference>
<dbReference type="AlphaFoldDB" id="A0A1H4AYL1"/>
<dbReference type="InterPro" id="IPR000577">
    <property type="entry name" value="Carb_kinase_FGGY"/>
</dbReference>
<evidence type="ECO:0000259" key="6">
    <source>
        <dbReference type="Pfam" id="PF02782"/>
    </source>
</evidence>
<feature type="domain" description="Carbohydrate kinase FGGY C-terminal" evidence="6">
    <location>
        <begin position="259"/>
        <end position="443"/>
    </location>
</feature>
<dbReference type="SUPFAM" id="SSF53067">
    <property type="entry name" value="Actin-like ATPase domain"/>
    <property type="match status" value="2"/>
</dbReference>
<evidence type="ECO:0000256" key="3">
    <source>
        <dbReference type="ARBA" id="ARBA00022777"/>
    </source>
</evidence>
<dbReference type="InterPro" id="IPR018483">
    <property type="entry name" value="Carb_kinase_FGGY_CS"/>
</dbReference>
<accession>A0A1H4AYL1</accession>
<gene>
    <name evidence="7" type="ORF">SAMN04515656_10999</name>
</gene>
<dbReference type="PANTHER" id="PTHR43095">
    <property type="entry name" value="SUGAR KINASE"/>
    <property type="match status" value="1"/>
</dbReference>
<evidence type="ECO:0000256" key="2">
    <source>
        <dbReference type="ARBA" id="ARBA00022679"/>
    </source>
</evidence>
<dbReference type="PROSITE" id="PS00445">
    <property type="entry name" value="FGGY_KINASES_2"/>
    <property type="match status" value="1"/>
</dbReference>
<feature type="domain" description="Carbohydrate kinase FGGY N-terminal" evidence="5">
    <location>
        <begin position="3"/>
        <end position="249"/>
    </location>
</feature>
<dbReference type="InterPro" id="IPR018484">
    <property type="entry name" value="FGGY_N"/>
</dbReference>
<dbReference type="RefSeq" id="WP_090306826.1">
    <property type="nucleotide sequence ID" value="NZ_FNRK01000009.1"/>
</dbReference>
<dbReference type="Proteomes" id="UP000199394">
    <property type="component" value="Unassembled WGS sequence"/>
</dbReference>
<evidence type="ECO:0000256" key="1">
    <source>
        <dbReference type="ARBA" id="ARBA00009156"/>
    </source>
</evidence>
<dbReference type="PIRSF" id="PIRSF000538">
    <property type="entry name" value="GlpK"/>
    <property type="match status" value="1"/>
</dbReference>
<dbReference type="CDD" id="cd07802">
    <property type="entry name" value="ASKHA_NBD_FGGY_EcLyxK-like"/>
    <property type="match status" value="1"/>
</dbReference>
<dbReference type="OrthoDB" id="1762170at2"/>
<name>A0A1H4AYL1_9FIRM</name>
<dbReference type="GO" id="GO:0016773">
    <property type="term" value="F:phosphotransferase activity, alcohol group as acceptor"/>
    <property type="evidence" value="ECO:0007669"/>
    <property type="project" value="InterPro"/>
</dbReference>
<sequence length="498" mass="53795">MKYLIGIDGGTTKTKAVLFDLQGKEINKIAVDNEIITNGDCKEMDMENFWESTATAVALLMSQGPAIAEEVIGVAVTGQGEGLWAINGDGRPVMNAILWNDGRAQEEAWIINEKTPGVGKLVHRNIGCPVGSGSTLVLLRWLKKNHLHLYQQTKAVFFAKDWLRYCMTGRILTDFSDGGSSFLRFTNGGVPTQLMTVLGLPEAVDKFPGVLPASSVGGHMTPEAAAKMGLLPGIPVFVGALDVVAASLGVGAYDAGNISVVLGTTCASLIVHDKEGCDPTRYWRHFLPHVCVDKAVEVMSTLNGMTNIDWALKELLGRPDYALADQMVEMTKPGAGGVVYHPYLSTAGERMPFNNANAKASFFGISDSTSREQLLRAVYESIAFSIRDCMEGYNGIDKILISGGGATSGILPRIIADVNGATVAVSKGSEFAARGAVMAAGVGLGLYEDFEDAVRSCCRLDKIYQSKSYPVYDRTYQLYRELRRAFAPLWQLRKELLG</sequence>
<comment type="similarity">
    <text evidence="1 4">Belongs to the FGGY kinase family.</text>
</comment>
<dbReference type="GO" id="GO:0005975">
    <property type="term" value="P:carbohydrate metabolic process"/>
    <property type="evidence" value="ECO:0007669"/>
    <property type="project" value="InterPro"/>
</dbReference>
<keyword evidence="8" id="KW-1185">Reference proteome</keyword>
<evidence type="ECO:0000313" key="7">
    <source>
        <dbReference type="EMBL" id="SEA40950.1"/>
    </source>
</evidence>
<evidence type="ECO:0000313" key="8">
    <source>
        <dbReference type="Proteomes" id="UP000199394"/>
    </source>
</evidence>
<dbReference type="STRING" id="81409.SAMN04515656_10999"/>
<evidence type="ECO:0000259" key="5">
    <source>
        <dbReference type="Pfam" id="PF00370"/>
    </source>
</evidence>
<dbReference type="GO" id="GO:0016301">
    <property type="term" value="F:kinase activity"/>
    <property type="evidence" value="ECO:0007669"/>
    <property type="project" value="UniProtKB-KW"/>
</dbReference>
<keyword evidence="2 4" id="KW-0808">Transferase</keyword>